<evidence type="ECO:0000256" key="7">
    <source>
        <dbReference type="SAM" id="MobiDB-lite"/>
    </source>
</evidence>
<comment type="similarity">
    <text evidence="1 5 6">Belongs to the bacterial ribosomal protein bL35 family.</text>
</comment>
<dbReference type="GO" id="GO:0022625">
    <property type="term" value="C:cytosolic large ribosomal subunit"/>
    <property type="evidence" value="ECO:0007669"/>
    <property type="project" value="TreeGrafter"/>
</dbReference>
<organism evidence="8 9">
    <name type="scientific">Nitrosococcus oceani C-27</name>
    <dbReference type="NCBI Taxonomy" id="314279"/>
    <lineage>
        <taxon>Bacteria</taxon>
        <taxon>Pseudomonadati</taxon>
        <taxon>Pseudomonadota</taxon>
        <taxon>Gammaproteobacteria</taxon>
        <taxon>Chromatiales</taxon>
        <taxon>Chromatiaceae</taxon>
        <taxon>Nitrosococcus</taxon>
    </lineage>
</organism>
<comment type="caution">
    <text evidence="8">The sequence shown here is derived from an EMBL/GenBank/DDBJ whole genome shotgun (WGS) entry which is preliminary data.</text>
</comment>
<dbReference type="PANTHER" id="PTHR33343">
    <property type="entry name" value="54S RIBOSOMAL PROTEIN BL35M"/>
    <property type="match status" value="1"/>
</dbReference>
<dbReference type="FunFam" id="4.10.410.60:FF:000001">
    <property type="entry name" value="50S ribosomal protein L35"/>
    <property type="match status" value="1"/>
</dbReference>
<keyword evidence="2 5" id="KW-0689">Ribosomal protein</keyword>
<dbReference type="Pfam" id="PF01632">
    <property type="entry name" value="Ribosomal_L35p"/>
    <property type="match status" value="1"/>
</dbReference>
<protein>
    <recommendedName>
        <fullName evidence="4 5">Large ribosomal subunit protein bL35</fullName>
    </recommendedName>
</protein>
<feature type="compositionally biased region" description="Basic residues" evidence="7">
    <location>
        <begin position="10"/>
        <end position="44"/>
    </location>
</feature>
<dbReference type="GO" id="GO:0003735">
    <property type="term" value="F:structural constituent of ribosome"/>
    <property type="evidence" value="ECO:0007669"/>
    <property type="project" value="InterPro"/>
</dbReference>
<dbReference type="PROSITE" id="PS00936">
    <property type="entry name" value="RIBOSOMAL_L35"/>
    <property type="match status" value="1"/>
</dbReference>
<dbReference type="SMR" id="A0A0E2Z2N2"/>
<evidence type="ECO:0000256" key="1">
    <source>
        <dbReference type="ARBA" id="ARBA00006598"/>
    </source>
</evidence>
<dbReference type="NCBIfam" id="TIGR00001">
    <property type="entry name" value="rpmI_bact"/>
    <property type="match status" value="1"/>
</dbReference>
<proteinExistence type="inferred from homology"/>
<keyword evidence="3 5" id="KW-0687">Ribonucleoprotein</keyword>
<dbReference type="InterPro" id="IPR018265">
    <property type="entry name" value="Ribosomal_bL35_CS"/>
</dbReference>
<dbReference type="EMBL" id="JPGN01000034">
    <property type="protein sequence ID" value="KFI19933.1"/>
    <property type="molecule type" value="Genomic_DNA"/>
</dbReference>
<evidence type="ECO:0000313" key="9">
    <source>
        <dbReference type="Proteomes" id="UP000028839"/>
    </source>
</evidence>
<dbReference type="Proteomes" id="UP000028839">
    <property type="component" value="Unassembled WGS sequence"/>
</dbReference>
<dbReference type="PRINTS" id="PR00064">
    <property type="entry name" value="RIBOSOMALL35"/>
</dbReference>
<evidence type="ECO:0000256" key="2">
    <source>
        <dbReference type="ARBA" id="ARBA00022980"/>
    </source>
</evidence>
<dbReference type="InterPro" id="IPR001706">
    <property type="entry name" value="Ribosomal_bL35"/>
</dbReference>
<evidence type="ECO:0000313" key="8">
    <source>
        <dbReference type="EMBL" id="KFI19933.1"/>
    </source>
</evidence>
<reference evidence="8 9" key="1">
    <citation type="submission" date="2014-07" db="EMBL/GenBank/DDBJ databases">
        <title>Comparative analysis of Nitrosococcus oceani genome inventories of strains from Pacific and Atlantic gyres.</title>
        <authorList>
            <person name="Lim C.K."/>
            <person name="Wang L."/>
            <person name="Sayavedra-Soto L.A."/>
            <person name="Klotz M.G."/>
        </authorList>
    </citation>
    <scope>NUCLEOTIDE SEQUENCE [LARGE SCALE GENOMIC DNA]</scope>
    <source>
        <strain evidence="8 9">C-27</strain>
    </source>
</reference>
<dbReference type="PANTHER" id="PTHR33343:SF1">
    <property type="entry name" value="LARGE RIBOSOMAL SUBUNIT PROTEIN BL35M"/>
    <property type="match status" value="1"/>
</dbReference>
<name>A0A0E2Z2N2_9GAMM</name>
<evidence type="ECO:0000256" key="4">
    <source>
        <dbReference type="ARBA" id="ARBA00071664"/>
    </source>
</evidence>
<dbReference type="GO" id="GO:0006412">
    <property type="term" value="P:translation"/>
    <property type="evidence" value="ECO:0007669"/>
    <property type="project" value="UniProtKB-UniRule"/>
</dbReference>
<evidence type="ECO:0000256" key="3">
    <source>
        <dbReference type="ARBA" id="ARBA00023274"/>
    </source>
</evidence>
<sequence length="65" mass="7376">MPKLKTNRGAAKRFKRTASGKFKHAQSHHNHILTKKSSKRKRNLRPLAVVSAADGPRLDRMLPYA</sequence>
<dbReference type="OrthoDB" id="47476at2"/>
<dbReference type="HAMAP" id="MF_00514">
    <property type="entry name" value="Ribosomal_bL35"/>
    <property type="match status" value="1"/>
</dbReference>
<accession>A0A0E2Z2N2</accession>
<feature type="region of interest" description="Disordered" evidence="7">
    <location>
        <begin position="1"/>
        <end position="50"/>
    </location>
</feature>
<dbReference type="HOGENOM" id="CLU_169643_4_3_6"/>
<dbReference type="AlphaFoldDB" id="A0A0E2Z2N2"/>
<dbReference type="InterPro" id="IPR037229">
    <property type="entry name" value="Ribosomal_bL35_sf"/>
</dbReference>
<dbReference type="SUPFAM" id="SSF143034">
    <property type="entry name" value="L35p-like"/>
    <property type="match status" value="1"/>
</dbReference>
<dbReference type="InterPro" id="IPR021137">
    <property type="entry name" value="Ribosomal_bL35-like"/>
</dbReference>
<gene>
    <name evidence="5" type="primary">rpmI</name>
    <name evidence="8" type="ORF">IB75_05930</name>
</gene>
<evidence type="ECO:0000256" key="6">
    <source>
        <dbReference type="RuleBase" id="RU000568"/>
    </source>
</evidence>
<evidence type="ECO:0000256" key="5">
    <source>
        <dbReference type="HAMAP-Rule" id="MF_00514"/>
    </source>
</evidence>
<dbReference type="Gene3D" id="4.10.410.60">
    <property type="match status" value="1"/>
</dbReference>